<accession>A0A2G8S485</accession>
<reference evidence="1 2" key="1">
    <citation type="journal article" date="2015" name="Sci. Rep.">
        <title>Chromosome-level genome map provides insights into diverse defense mechanisms in the medicinal fungus Ganoderma sinense.</title>
        <authorList>
            <person name="Zhu Y."/>
            <person name="Xu J."/>
            <person name="Sun C."/>
            <person name="Zhou S."/>
            <person name="Xu H."/>
            <person name="Nelson D.R."/>
            <person name="Qian J."/>
            <person name="Song J."/>
            <person name="Luo H."/>
            <person name="Xiang L."/>
            <person name="Li Y."/>
            <person name="Xu Z."/>
            <person name="Ji A."/>
            <person name="Wang L."/>
            <person name="Lu S."/>
            <person name="Hayward A."/>
            <person name="Sun W."/>
            <person name="Li X."/>
            <person name="Schwartz D.C."/>
            <person name="Wang Y."/>
            <person name="Chen S."/>
        </authorList>
    </citation>
    <scope>NUCLEOTIDE SEQUENCE [LARGE SCALE GENOMIC DNA]</scope>
    <source>
        <strain evidence="1 2">ZZ0214-1</strain>
    </source>
</reference>
<dbReference type="AlphaFoldDB" id="A0A2G8S485"/>
<evidence type="ECO:0000313" key="2">
    <source>
        <dbReference type="Proteomes" id="UP000230002"/>
    </source>
</evidence>
<proteinExistence type="predicted"/>
<comment type="caution">
    <text evidence="1">The sequence shown here is derived from an EMBL/GenBank/DDBJ whole genome shotgun (WGS) entry which is preliminary data.</text>
</comment>
<dbReference type="EMBL" id="AYKW01000023">
    <property type="protein sequence ID" value="PIL28593.1"/>
    <property type="molecule type" value="Genomic_DNA"/>
</dbReference>
<name>A0A2G8S485_9APHY</name>
<sequence length="62" mass="6614">MGFFLSNAAYMANDSDRETPGPEVGYRTLLGAVFGIVVNFYHAPVLLSAHQEPGTASLRIGS</sequence>
<keyword evidence="2" id="KW-1185">Reference proteome</keyword>
<organism evidence="1 2">
    <name type="scientific">Ganoderma sinense ZZ0214-1</name>
    <dbReference type="NCBI Taxonomy" id="1077348"/>
    <lineage>
        <taxon>Eukaryota</taxon>
        <taxon>Fungi</taxon>
        <taxon>Dikarya</taxon>
        <taxon>Basidiomycota</taxon>
        <taxon>Agaricomycotina</taxon>
        <taxon>Agaricomycetes</taxon>
        <taxon>Polyporales</taxon>
        <taxon>Polyporaceae</taxon>
        <taxon>Ganoderma</taxon>
    </lineage>
</organism>
<dbReference type="Proteomes" id="UP000230002">
    <property type="component" value="Unassembled WGS sequence"/>
</dbReference>
<protein>
    <submittedName>
        <fullName evidence="1">Uncharacterized protein</fullName>
    </submittedName>
</protein>
<gene>
    <name evidence="1" type="ORF">GSI_08634</name>
</gene>
<evidence type="ECO:0000313" key="1">
    <source>
        <dbReference type="EMBL" id="PIL28593.1"/>
    </source>
</evidence>